<dbReference type="GO" id="GO:0019171">
    <property type="term" value="F:(3R)-hydroxyacyl-[acyl-carrier-protein] dehydratase activity"/>
    <property type="evidence" value="ECO:0007669"/>
    <property type="project" value="TreeGrafter"/>
</dbReference>
<reference evidence="3 4" key="1">
    <citation type="submission" date="2014-06" db="EMBL/GenBank/DDBJ databases">
        <title>Saccharopolyspora rectivirgula DSM-43113 Genome sequencing.</title>
        <authorList>
            <person name="Barrera C."/>
            <person name="Millon L."/>
            <person name="Rognon B."/>
            <person name="Zaugg C."/>
            <person name="Monod M."/>
        </authorList>
    </citation>
    <scope>NUCLEOTIDE SEQUENCE [LARGE SCALE GENOMIC DNA]</scope>
    <source>
        <strain evidence="3 4">DSM 43113</strain>
    </source>
</reference>
<dbReference type="CDD" id="cd03441">
    <property type="entry name" value="R_hydratase_like"/>
    <property type="match status" value="1"/>
</dbReference>
<dbReference type="SUPFAM" id="SSF54637">
    <property type="entry name" value="Thioesterase/thiol ester dehydrase-isomerase"/>
    <property type="match status" value="1"/>
</dbReference>
<dbReference type="PANTHER" id="PTHR43437">
    <property type="entry name" value="HYDROXYACYL-THIOESTER DEHYDRATASE TYPE 2, MITOCHONDRIAL-RELATED"/>
    <property type="match status" value="1"/>
</dbReference>
<comment type="caution">
    <text evidence="3">The sequence shown here is derived from an EMBL/GenBank/DDBJ whole genome shotgun (WGS) entry which is preliminary data.</text>
</comment>
<keyword evidence="4" id="KW-1185">Reference proteome</keyword>
<organism evidence="3 4">
    <name type="scientific">Saccharopolyspora rectivirgula</name>
    <dbReference type="NCBI Taxonomy" id="28042"/>
    <lineage>
        <taxon>Bacteria</taxon>
        <taxon>Bacillati</taxon>
        <taxon>Actinomycetota</taxon>
        <taxon>Actinomycetes</taxon>
        <taxon>Pseudonocardiales</taxon>
        <taxon>Pseudonocardiaceae</taxon>
        <taxon>Saccharopolyspora</taxon>
    </lineage>
</organism>
<dbReference type="RefSeq" id="WP_029719134.1">
    <property type="nucleotide sequence ID" value="NZ_JAJUIW010000044.1"/>
</dbReference>
<feature type="domain" description="FAS1-like dehydratase" evidence="2">
    <location>
        <begin position="6"/>
        <end position="137"/>
    </location>
</feature>
<name>A0A073B117_9PSEU</name>
<evidence type="ECO:0000256" key="1">
    <source>
        <dbReference type="HAMAP-Rule" id="MF_00799"/>
    </source>
</evidence>
<dbReference type="PANTHER" id="PTHR43437:SF3">
    <property type="entry name" value="HYDROXYACYL-THIOESTER DEHYDRATASE TYPE 2, MITOCHONDRIAL"/>
    <property type="match status" value="1"/>
</dbReference>
<sequence length="154" mass="16493">MPLDPSFIGRSYPSTEPYEVGREKIREFADAIKDDSPLYRDAEAAKAAGYPDVIAPPTFAVILSMRAHDVIVGDEQLGLDYSRVVHGQQEFTYQRPICAGDQLVTTARVADIKTRAGNDFLTVEAEISTVSGEPVCTATSMLVARGAGAEGGNA</sequence>
<dbReference type="InterPro" id="IPR039569">
    <property type="entry name" value="FAS1-like_DH_region"/>
</dbReference>
<dbReference type="GO" id="GO:0006633">
    <property type="term" value="P:fatty acid biosynthetic process"/>
    <property type="evidence" value="ECO:0007669"/>
    <property type="project" value="TreeGrafter"/>
</dbReference>
<dbReference type="Pfam" id="PF13452">
    <property type="entry name" value="FAS1_DH_region"/>
    <property type="match status" value="1"/>
</dbReference>
<evidence type="ECO:0000259" key="2">
    <source>
        <dbReference type="Pfam" id="PF13452"/>
    </source>
</evidence>
<evidence type="ECO:0000313" key="3">
    <source>
        <dbReference type="EMBL" id="KEI45251.1"/>
    </source>
</evidence>
<dbReference type="OrthoDB" id="5415111at2"/>
<proteinExistence type="inferred from homology"/>
<comment type="similarity">
    <text evidence="1">Belongs to the UPF0336 family.</text>
</comment>
<accession>A0A073B117</accession>
<dbReference type="STRING" id="28042.GU90_05575"/>
<dbReference type="Gene3D" id="3.10.129.10">
    <property type="entry name" value="Hotdog Thioesterase"/>
    <property type="match status" value="1"/>
</dbReference>
<dbReference type="eggNOG" id="COG2030">
    <property type="taxonomic scope" value="Bacteria"/>
</dbReference>
<dbReference type="Proteomes" id="UP000031419">
    <property type="component" value="Unassembled WGS sequence"/>
</dbReference>
<dbReference type="EMBL" id="JNVU01000014">
    <property type="protein sequence ID" value="KEI45251.1"/>
    <property type="molecule type" value="Genomic_DNA"/>
</dbReference>
<protein>
    <recommendedName>
        <fullName evidence="1">UPF0336 protein GU90_05575</fullName>
    </recommendedName>
</protein>
<gene>
    <name evidence="3" type="ORF">GU90_05575</name>
</gene>
<dbReference type="InterPro" id="IPR050965">
    <property type="entry name" value="UPF0336/Enoyl-CoA_hydratase"/>
</dbReference>
<dbReference type="HAMAP" id="MF_00799">
    <property type="entry name" value="UPF0336"/>
    <property type="match status" value="1"/>
</dbReference>
<evidence type="ECO:0000313" key="4">
    <source>
        <dbReference type="Proteomes" id="UP000031419"/>
    </source>
</evidence>
<dbReference type="InterPro" id="IPR016709">
    <property type="entry name" value="HadA-like"/>
</dbReference>
<dbReference type="AlphaFoldDB" id="A0A073B117"/>
<dbReference type="PIRSF" id="PIRSF018072">
    <property type="entry name" value="UCP018072"/>
    <property type="match status" value="1"/>
</dbReference>
<dbReference type="InterPro" id="IPR029069">
    <property type="entry name" value="HotDog_dom_sf"/>
</dbReference>